<dbReference type="InterPro" id="IPR018289">
    <property type="entry name" value="MULE_transposase_dom"/>
</dbReference>
<evidence type="ECO:0000313" key="4">
    <source>
        <dbReference type="EMBL" id="KAK3930918.1"/>
    </source>
</evidence>
<keyword evidence="1" id="KW-0863">Zinc-finger</keyword>
<evidence type="ECO:0000256" key="1">
    <source>
        <dbReference type="PROSITE-ProRule" id="PRU00325"/>
    </source>
</evidence>
<sequence>MEWIEGYAEETFTGWIVSRVKKEKDCNRMIARKWFTCHFNKKNKSEKSKRCTDCKASINIKVKKLNKDTKKNDRYLRDYDPALQAVIVINPKHNHNLHSFDAMSYLRSTKATRQTFLNYFKDGHGVAASISLHEAKIEMEENSAVVLGNSALNPLNSTVQHWYRLWREENYGDDRDILTKLREKAAIYEKEGVHVGIAQDPKNPSLWGAIIVTPLMARVQKSKEASEVIFIDSTASCDATECTVTSILAASPAGAIPLAIGLHNSQTTEGYTLIFSLLKSCNSLCFGGQPEPEAFMTDNSAAEKGALLLVWATARQLLCHFHVGQAEWDWLLTGKNGISSEDRRPLMNKFRDIMYSKDSEQFETAVQVFHEYCSYKNYTDRVDKELKNKEEWVLMFREWLCTRGHNTNNYSEANVRVLKDIVLHRTRALNPVALLDFTVNVWNTYFRNKMLKFAYNRTRGPYLTYDNLVKKMPENLIEQIKDLGDNSYLVPSASESATSYEVLGDIGMCSCYAGRQGAFCKHQALVHKAYPTRGLFPNAPAVTCDARYALGKLALGDKCPAKEYFMSLQEDIAAGNFTTTEQLPMPTIMDEETAMDCTPGGVELKEISEASQDCQLAEKELDMQPVTDLCNELVRLYKLEHGEYTTQQFNKLTNNLKRVTNEGQVSKTVACLVAASNSKAGKKRKGDIGCQPRSIARRREGQPRGSKRVAAGRPKSTDPPKKQKRQHCLSKNIKDNVKTAKCH</sequence>
<dbReference type="EMBL" id="JAHWGI010001415">
    <property type="protein sequence ID" value="KAK3930918.1"/>
    <property type="molecule type" value="Genomic_DNA"/>
</dbReference>
<dbReference type="InterPro" id="IPR007527">
    <property type="entry name" value="Znf_SWIM"/>
</dbReference>
<keyword evidence="1" id="KW-0479">Metal-binding</keyword>
<evidence type="ECO:0000259" key="3">
    <source>
        <dbReference type="PROSITE" id="PS50966"/>
    </source>
</evidence>
<keyword evidence="5" id="KW-1185">Reference proteome</keyword>
<comment type="caution">
    <text evidence="4">The sequence shown here is derived from an EMBL/GenBank/DDBJ whole genome shotgun (WGS) entry which is preliminary data.</text>
</comment>
<proteinExistence type="predicted"/>
<reference evidence="4" key="2">
    <citation type="journal article" date="2023" name="BMC Genomics">
        <title>Pest status, molecular evolution, and epigenetic factors derived from the genome assembly of Frankliniella fusca, a thysanopteran phytovirus vector.</title>
        <authorList>
            <person name="Catto M.A."/>
            <person name="Labadie P.E."/>
            <person name="Jacobson A.L."/>
            <person name="Kennedy G.G."/>
            <person name="Srinivasan R."/>
            <person name="Hunt B.G."/>
        </authorList>
    </citation>
    <scope>NUCLEOTIDE SEQUENCE</scope>
    <source>
        <strain evidence="4">PL_HMW_Pooled</strain>
    </source>
</reference>
<organism evidence="4 5">
    <name type="scientific">Frankliniella fusca</name>
    <dbReference type="NCBI Taxonomy" id="407009"/>
    <lineage>
        <taxon>Eukaryota</taxon>
        <taxon>Metazoa</taxon>
        <taxon>Ecdysozoa</taxon>
        <taxon>Arthropoda</taxon>
        <taxon>Hexapoda</taxon>
        <taxon>Insecta</taxon>
        <taxon>Pterygota</taxon>
        <taxon>Neoptera</taxon>
        <taxon>Paraneoptera</taxon>
        <taxon>Thysanoptera</taxon>
        <taxon>Terebrantia</taxon>
        <taxon>Thripoidea</taxon>
        <taxon>Thripidae</taxon>
        <taxon>Frankliniella</taxon>
    </lineage>
</organism>
<evidence type="ECO:0000256" key="2">
    <source>
        <dbReference type="SAM" id="MobiDB-lite"/>
    </source>
</evidence>
<dbReference type="Proteomes" id="UP001219518">
    <property type="component" value="Unassembled WGS sequence"/>
</dbReference>
<dbReference type="Pfam" id="PF10551">
    <property type="entry name" value="MULE"/>
    <property type="match status" value="1"/>
</dbReference>
<dbReference type="PANTHER" id="PTHR35385">
    <property type="entry name" value="PROTEIN B, PUTATIVE-RELATED-RELATED"/>
    <property type="match status" value="1"/>
</dbReference>
<reference evidence="4" key="1">
    <citation type="submission" date="2021-07" db="EMBL/GenBank/DDBJ databases">
        <authorList>
            <person name="Catto M.A."/>
            <person name="Jacobson A."/>
            <person name="Kennedy G."/>
            <person name="Labadie P."/>
            <person name="Hunt B.G."/>
            <person name="Srinivasan R."/>
        </authorList>
    </citation>
    <scope>NUCLEOTIDE SEQUENCE</scope>
    <source>
        <strain evidence="4">PL_HMW_Pooled</strain>
        <tissue evidence="4">Head</tissue>
    </source>
</reference>
<protein>
    <submittedName>
        <fullName evidence="4">dCTP deaminase</fullName>
    </submittedName>
</protein>
<dbReference type="PROSITE" id="PS50966">
    <property type="entry name" value="ZF_SWIM"/>
    <property type="match status" value="1"/>
</dbReference>
<accession>A0AAE1LSY6</accession>
<name>A0AAE1LSY6_9NEOP</name>
<dbReference type="PANTHER" id="PTHR35385:SF2">
    <property type="entry name" value="PROTEIN B, PUTATIVE-RELATED"/>
    <property type="match status" value="1"/>
</dbReference>
<keyword evidence="1" id="KW-0862">Zinc</keyword>
<feature type="domain" description="SWIM-type" evidence="3">
    <location>
        <begin position="500"/>
        <end position="531"/>
    </location>
</feature>
<evidence type="ECO:0000313" key="5">
    <source>
        <dbReference type="Proteomes" id="UP001219518"/>
    </source>
</evidence>
<dbReference type="GO" id="GO:0008270">
    <property type="term" value="F:zinc ion binding"/>
    <property type="evidence" value="ECO:0007669"/>
    <property type="project" value="UniProtKB-KW"/>
</dbReference>
<feature type="region of interest" description="Disordered" evidence="2">
    <location>
        <begin position="682"/>
        <end position="743"/>
    </location>
</feature>
<feature type="compositionally biased region" description="Basic and acidic residues" evidence="2">
    <location>
        <begin position="732"/>
        <end position="743"/>
    </location>
</feature>
<gene>
    <name evidence="4" type="ORF">KUF71_024830</name>
</gene>
<dbReference type="AlphaFoldDB" id="A0AAE1LSY6"/>